<keyword evidence="2" id="KW-0472">Membrane</keyword>
<protein>
    <submittedName>
        <fullName evidence="4">SpoIID/LytB domain-containing protein</fullName>
    </submittedName>
</protein>
<feature type="domain" description="Sporulation stage II protein D amidase enhancer LytB N-terminal" evidence="3">
    <location>
        <begin position="197"/>
        <end position="286"/>
    </location>
</feature>
<reference evidence="4" key="1">
    <citation type="submission" date="2020-10" db="EMBL/GenBank/DDBJ databases">
        <authorList>
            <person name="Gilroy R."/>
        </authorList>
    </citation>
    <scope>NUCLEOTIDE SEQUENCE</scope>
    <source>
        <strain evidence="4">ChiBcec2-4451</strain>
    </source>
</reference>
<keyword evidence="2" id="KW-1133">Transmembrane helix</keyword>
<dbReference type="Pfam" id="PF08486">
    <property type="entry name" value="SpoIID"/>
    <property type="match status" value="1"/>
</dbReference>
<dbReference type="InterPro" id="IPR051922">
    <property type="entry name" value="Bact_Sporulation_Assoc"/>
</dbReference>
<evidence type="ECO:0000313" key="5">
    <source>
        <dbReference type="Proteomes" id="UP000886723"/>
    </source>
</evidence>
<name>A0A9D1T6I6_9FIRM</name>
<dbReference type="InterPro" id="IPR013486">
    <property type="entry name" value="SpoIID/LytB"/>
</dbReference>
<keyword evidence="2" id="KW-0812">Transmembrane</keyword>
<dbReference type="PANTHER" id="PTHR30032:SF4">
    <property type="entry name" value="AMIDASE ENHANCER"/>
    <property type="match status" value="1"/>
</dbReference>
<feature type="region of interest" description="Disordered" evidence="1">
    <location>
        <begin position="49"/>
        <end position="101"/>
    </location>
</feature>
<accession>A0A9D1T6I6</accession>
<dbReference type="NCBIfam" id="TIGR02669">
    <property type="entry name" value="SpoIID_LytB"/>
    <property type="match status" value="1"/>
</dbReference>
<proteinExistence type="predicted"/>
<feature type="transmembrane region" description="Helical" evidence="2">
    <location>
        <begin position="6"/>
        <end position="30"/>
    </location>
</feature>
<comment type="caution">
    <text evidence="4">The sequence shown here is derived from an EMBL/GenBank/DDBJ whole genome shotgun (WGS) entry which is preliminary data.</text>
</comment>
<evidence type="ECO:0000256" key="1">
    <source>
        <dbReference type="SAM" id="MobiDB-lite"/>
    </source>
</evidence>
<dbReference type="Proteomes" id="UP000886723">
    <property type="component" value="Unassembled WGS sequence"/>
</dbReference>
<evidence type="ECO:0000259" key="3">
    <source>
        <dbReference type="Pfam" id="PF08486"/>
    </source>
</evidence>
<dbReference type="InterPro" id="IPR013693">
    <property type="entry name" value="SpoIID/LytB_N"/>
</dbReference>
<dbReference type="PANTHER" id="PTHR30032">
    <property type="entry name" value="N-ACETYLMURAMOYL-L-ALANINE AMIDASE-RELATED"/>
    <property type="match status" value="1"/>
</dbReference>
<sequence length="513" mass="54786">MDKKGFFGGGYVFWCFAAGILAVAGIALAAGRKEISLREEFYGKLLAEQTAAGGGQTENETAGGEETSALKEEETPDGDAAEATPAAGEETASREPQESENTQIRVLLMDSGYESYWHSQVTVQGNVPLTISGAFEETCPAGQPLKLSDRLGEGEQVTVTAAGEAEQEPRISVLSLERSQGTPAYEGSLTVTAGQEGFLICSQVDLETYLKYVVPSEMPSGYPAEALKAQAVCARTYAVRQMGEQRLAGYGADVDDSVSFQVYNNIGRQSATDEAVDATRGVIMTYGGEPIQAYFFSTSCGHTSTDEVWGGEGAPYLRSVEVSRRSAAPEALETWSVGSPLSSEAAFQSFLALPGEDAYEREDPWYRWQVTLPASLLQETANSVCPQVGVLTGLEVLERSGGGAARKLEVSGEQGTFLLEDEYSLREFLSPGDIPIACGDGSESTAMTILPSAYFVCEPIYQEGVFSAAALQGGGYGHGVGMSQNGARHLAEDGKDWQEILNVFYRDISLETQ</sequence>
<feature type="compositionally biased region" description="Low complexity" evidence="1">
    <location>
        <begin position="81"/>
        <end position="90"/>
    </location>
</feature>
<evidence type="ECO:0000313" key="4">
    <source>
        <dbReference type="EMBL" id="HIV13407.1"/>
    </source>
</evidence>
<reference evidence="4" key="2">
    <citation type="journal article" date="2021" name="PeerJ">
        <title>Extensive microbial diversity within the chicken gut microbiome revealed by metagenomics and culture.</title>
        <authorList>
            <person name="Gilroy R."/>
            <person name="Ravi A."/>
            <person name="Getino M."/>
            <person name="Pursley I."/>
            <person name="Horton D.L."/>
            <person name="Alikhan N.F."/>
            <person name="Baker D."/>
            <person name="Gharbi K."/>
            <person name="Hall N."/>
            <person name="Watson M."/>
            <person name="Adriaenssens E.M."/>
            <person name="Foster-Nyarko E."/>
            <person name="Jarju S."/>
            <person name="Secka A."/>
            <person name="Antonio M."/>
            <person name="Oren A."/>
            <person name="Chaudhuri R.R."/>
            <person name="La Ragione R."/>
            <person name="Hildebrand F."/>
            <person name="Pallen M.J."/>
        </authorList>
    </citation>
    <scope>NUCLEOTIDE SEQUENCE</scope>
    <source>
        <strain evidence="4">ChiBcec2-4451</strain>
    </source>
</reference>
<organism evidence="4 5">
    <name type="scientific">Candidatus Pullilachnospira stercoravium</name>
    <dbReference type="NCBI Taxonomy" id="2840913"/>
    <lineage>
        <taxon>Bacteria</taxon>
        <taxon>Bacillati</taxon>
        <taxon>Bacillota</taxon>
        <taxon>Clostridia</taxon>
        <taxon>Lachnospirales</taxon>
        <taxon>Lachnospiraceae</taxon>
        <taxon>Lachnospiraceae incertae sedis</taxon>
        <taxon>Candidatus Pullilachnospira</taxon>
    </lineage>
</organism>
<dbReference type="EMBL" id="DVON01000203">
    <property type="protein sequence ID" value="HIV13407.1"/>
    <property type="molecule type" value="Genomic_DNA"/>
</dbReference>
<dbReference type="AlphaFoldDB" id="A0A9D1T6I6"/>
<dbReference type="GO" id="GO:0030435">
    <property type="term" value="P:sporulation resulting in formation of a cellular spore"/>
    <property type="evidence" value="ECO:0007669"/>
    <property type="project" value="InterPro"/>
</dbReference>
<evidence type="ECO:0000256" key="2">
    <source>
        <dbReference type="SAM" id="Phobius"/>
    </source>
</evidence>
<gene>
    <name evidence="4" type="ORF">IAA63_09755</name>
</gene>
<dbReference type="GO" id="GO:0030288">
    <property type="term" value="C:outer membrane-bounded periplasmic space"/>
    <property type="evidence" value="ECO:0007669"/>
    <property type="project" value="TreeGrafter"/>
</dbReference>